<dbReference type="InterPro" id="IPR042095">
    <property type="entry name" value="SUMF_sf"/>
</dbReference>
<dbReference type="InterPro" id="IPR016187">
    <property type="entry name" value="CTDL_fold"/>
</dbReference>
<keyword evidence="3" id="KW-1185">Reference proteome</keyword>
<dbReference type="Pfam" id="PF03781">
    <property type="entry name" value="FGE-sulfatase"/>
    <property type="match status" value="1"/>
</dbReference>
<organism evidence="2 3">
    <name type="scientific">Methanococcoides methylutens</name>
    <dbReference type="NCBI Taxonomy" id="2226"/>
    <lineage>
        <taxon>Archaea</taxon>
        <taxon>Methanobacteriati</taxon>
        <taxon>Methanobacteriota</taxon>
        <taxon>Stenosarchaea group</taxon>
        <taxon>Methanomicrobia</taxon>
        <taxon>Methanosarcinales</taxon>
        <taxon>Methanosarcinaceae</taxon>
        <taxon>Methanococcoides</taxon>
    </lineage>
</organism>
<comment type="caution">
    <text evidence="2">The sequence shown here is derived from an EMBL/GenBank/DDBJ whole genome shotgun (WGS) entry which is preliminary data.</text>
</comment>
<dbReference type="InterPro" id="IPR051043">
    <property type="entry name" value="Sulfatase_Mod_Factor_Kinase"/>
</dbReference>
<gene>
    <name evidence="2" type="ORF">LI82_05920</name>
</gene>
<evidence type="ECO:0000313" key="3">
    <source>
        <dbReference type="Proteomes" id="UP000029859"/>
    </source>
</evidence>
<dbReference type="OrthoDB" id="136349at2157"/>
<feature type="domain" description="Sulfatase-modifying factor enzyme-like" evidence="1">
    <location>
        <begin position="17"/>
        <end position="233"/>
    </location>
</feature>
<accession>A0A099T0Z9</accession>
<dbReference type="InterPro" id="IPR005532">
    <property type="entry name" value="SUMF_dom"/>
</dbReference>
<dbReference type="SUPFAM" id="SSF56436">
    <property type="entry name" value="C-type lectin-like"/>
    <property type="match status" value="1"/>
</dbReference>
<sequence>MSSQEIPENYINSIGMKFVLIHDGEFMMGSPDDEEGRYYYREGPVHEVMIGNDYYLGKYEVTQKQWAMVMGNNPSYVVGNNRPVEGISWDDAQEFVKKLNSLEGTDKYRLPSEAEWEYACRAGTNTKYYFGDDEADLHKYAWYGEDIYSVGHLNPNSWGLYDMHGNVYEFVQDEWHSGYEGAPKVGTAWDEGISDIRTLRSGSVNADPSTCRSASRTSIEADISLNNVGFRLVMDV</sequence>
<evidence type="ECO:0000259" key="1">
    <source>
        <dbReference type="Pfam" id="PF03781"/>
    </source>
</evidence>
<dbReference type="Gene3D" id="3.90.1580.10">
    <property type="entry name" value="paralog of FGE (formylglycine-generating enzyme)"/>
    <property type="match status" value="1"/>
</dbReference>
<dbReference type="Proteomes" id="UP000029859">
    <property type="component" value="Unassembled WGS sequence"/>
</dbReference>
<dbReference type="PANTHER" id="PTHR23150">
    <property type="entry name" value="SULFATASE MODIFYING FACTOR 1, 2"/>
    <property type="match status" value="1"/>
</dbReference>
<protein>
    <recommendedName>
        <fullName evidence="1">Sulfatase-modifying factor enzyme-like domain-containing protein</fullName>
    </recommendedName>
</protein>
<dbReference type="GO" id="GO:0120147">
    <property type="term" value="F:formylglycine-generating oxidase activity"/>
    <property type="evidence" value="ECO:0007669"/>
    <property type="project" value="TreeGrafter"/>
</dbReference>
<dbReference type="PANTHER" id="PTHR23150:SF19">
    <property type="entry name" value="FORMYLGLYCINE-GENERATING ENZYME"/>
    <property type="match status" value="1"/>
</dbReference>
<name>A0A099T0Z9_METMT</name>
<proteinExistence type="predicted"/>
<evidence type="ECO:0000313" key="2">
    <source>
        <dbReference type="EMBL" id="KGK98832.1"/>
    </source>
</evidence>
<reference evidence="2 3" key="1">
    <citation type="submission" date="2014-09" db="EMBL/GenBank/DDBJ databases">
        <title>Draft genome sequence of an obligately methylotrophic methanogen, Methanococcoides methylutens, isolated from marine sediment.</title>
        <authorList>
            <person name="Guan Y."/>
            <person name="Ngugi D.K."/>
            <person name="Blom J."/>
            <person name="Ali S."/>
            <person name="Ferry J.G."/>
            <person name="Stingl U."/>
        </authorList>
    </citation>
    <scope>NUCLEOTIDE SEQUENCE [LARGE SCALE GENOMIC DNA]</scope>
    <source>
        <strain evidence="2 3">DSM 2657</strain>
    </source>
</reference>
<dbReference type="EMBL" id="JRHO01000010">
    <property type="protein sequence ID" value="KGK98832.1"/>
    <property type="molecule type" value="Genomic_DNA"/>
</dbReference>
<dbReference type="AlphaFoldDB" id="A0A099T0Z9"/>